<dbReference type="GO" id="GO:0004065">
    <property type="term" value="F:arylsulfatase activity"/>
    <property type="evidence" value="ECO:0007669"/>
    <property type="project" value="TreeGrafter"/>
</dbReference>
<keyword evidence="4" id="KW-0106">Calcium</keyword>
<evidence type="ECO:0000256" key="2">
    <source>
        <dbReference type="ARBA" id="ARBA00022723"/>
    </source>
</evidence>
<dbReference type="PANTHER" id="PTHR42693">
    <property type="entry name" value="ARYLSULFATASE FAMILY MEMBER"/>
    <property type="match status" value="1"/>
</dbReference>
<reference evidence="7 8" key="1">
    <citation type="journal article" date="2019" name="Nat. Med.">
        <title>A library of human gut bacterial isolates paired with longitudinal multiomics data enables mechanistic microbiome research.</title>
        <authorList>
            <person name="Poyet M."/>
            <person name="Groussin M."/>
            <person name="Gibbons S.M."/>
            <person name="Avila-Pacheco J."/>
            <person name="Jiang X."/>
            <person name="Kearney S.M."/>
            <person name="Perrotta A.R."/>
            <person name="Berdy B."/>
            <person name="Zhao S."/>
            <person name="Lieberman T.D."/>
            <person name="Swanson P.K."/>
            <person name="Smith M."/>
            <person name="Roesemann S."/>
            <person name="Alexander J.E."/>
            <person name="Rich S.A."/>
            <person name="Livny J."/>
            <person name="Vlamakis H."/>
            <person name="Clish C."/>
            <person name="Bullock K."/>
            <person name="Deik A."/>
            <person name="Scott J."/>
            <person name="Pierce K.A."/>
            <person name="Xavier R.J."/>
            <person name="Alm E.J."/>
        </authorList>
    </citation>
    <scope>NUCLEOTIDE SEQUENCE [LARGE SCALE GENOMIC DNA]</scope>
    <source>
        <strain evidence="7 8">BIOML-A10</strain>
    </source>
</reference>
<dbReference type="GO" id="GO:0046872">
    <property type="term" value="F:metal ion binding"/>
    <property type="evidence" value="ECO:0007669"/>
    <property type="project" value="UniProtKB-KW"/>
</dbReference>
<dbReference type="InterPro" id="IPR017850">
    <property type="entry name" value="Alkaline_phosphatase_core_sf"/>
</dbReference>
<dbReference type="InterPro" id="IPR000917">
    <property type="entry name" value="Sulfatase_N"/>
</dbReference>
<evidence type="ECO:0000256" key="3">
    <source>
        <dbReference type="ARBA" id="ARBA00022801"/>
    </source>
</evidence>
<evidence type="ECO:0000256" key="1">
    <source>
        <dbReference type="ARBA" id="ARBA00008779"/>
    </source>
</evidence>
<feature type="domain" description="Sulfatase N-terminal" evidence="6">
    <location>
        <begin position="36"/>
        <end position="347"/>
    </location>
</feature>
<dbReference type="GO" id="GO:0016740">
    <property type="term" value="F:transferase activity"/>
    <property type="evidence" value="ECO:0007669"/>
    <property type="project" value="UniProtKB-KW"/>
</dbReference>
<dbReference type="SUPFAM" id="SSF53649">
    <property type="entry name" value="Alkaline phosphatase-like"/>
    <property type="match status" value="1"/>
</dbReference>
<organism evidence="7 8">
    <name type="scientific">Bacteroides salyersiae</name>
    <dbReference type="NCBI Taxonomy" id="291644"/>
    <lineage>
        <taxon>Bacteria</taxon>
        <taxon>Pseudomonadati</taxon>
        <taxon>Bacteroidota</taxon>
        <taxon>Bacteroidia</taxon>
        <taxon>Bacteroidales</taxon>
        <taxon>Bacteroidaceae</taxon>
        <taxon>Bacteroides</taxon>
    </lineage>
</organism>
<dbReference type="PROSITE" id="PS00523">
    <property type="entry name" value="SULFATASE_1"/>
    <property type="match status" value="1"/>
</dbReference>
<sequence length="456" mass="51760">MVIKTLKMMVSLVTSGTVILPSVAQEAASNKIEGNPNILLIMVDDLGLGDLSCQYAKDVQTPNIDRLFHQGVRMDNFYANSSVSSPSRAGLLTGCFPDMVGVPGVIRTDPKGSWGYLSPDATLLPEMMKKAGYQTAIIGKWHLGLESPNLPNERGFDFFHGFLGDMMDDYNTHLRRGFNYMRLNTEEIDPQGHATDLFTDWASDYIFKARKQDKPFFLYLAYNAPHSPLQPPVEWEKKVRKRHPNISETRGKLVALIEHMDDGVGRVINSLEKSGQLDNTLIIFCSDNGGDRKSEANNGPVRGDKGDMYDGGIKVACSLYWKGHLEHRRVNNLVMMSDIFPTLCDLVQLPVNHRIDGISVLPLLRNQEQVTDDRYLFWVRREHGDIGGKTQNAVRYKEYKLLQNRPFEPLQYFNMKQDSKESQPLEKDAVYSKLYKAMVEHYRISGAIPWQRPLTK</sequence>
<protein>
    <submittedName>
        <fullName evidence="7">Sulfatase-like hydrolase/transferase</fullName>
    </submittedName>
</protein>
<proteinExistence type="inferred from homology"/>
<comment type="similarity">
    <text evidence="1">Belongs to the sulfatase family.</text>
</comment>
<evidence type="ECO:0000256" key="5">
    <source>
        <dbReference type="PIRSR" id="PIRSR600917-52"/>
    </source>
</evidence>
<keyword evidence="2" id="KW-0479">Metal-binding</keyword>
<dbReference type="InterPro" id="IPR024607">
    <property type="entry name" value="Sulfatase_CS"/>
</dbReference>
<dbReference type="AlphaFoldDB" id="A0A7J4XGU5"/>
<evidence type="ECO:0000259" key="6">
    <source>
        <dbReference type="Pfam" id="PF00884"/>
    </source>
</evidence>
<dbReference type="PROSITE" id="PS00149">
    <property type="entry name" value="SULFATASE_2"/>
    <property type="match status" value="1"/>
</dbReference>
<dbReference type="Proteomes" id="UP000422221">
    <property type="component" value="Unassembled WGS sequence"/>
</dbReference>
<dbReference type="EMBL" id="VWMK01000014">
    <property type="protein sequence ID" value="KAA3762906.1"/>
    <property type="molecule type" value="Genomic_DNA"/>
</dbReference>
<comment type="PTM">
    <text evidence="5">The conversion to 3-oxoalanine (also known as C-formylglycine, FGly), of a serine or cysteine residue in prokaryotes and of a cysteine residue in eukaryotes, is critical for catalytic activity.</text>
</comment>
<dbReference type="Gene3D" id="3.40.720.10">
    <property type="entry name" value="Alkaline Phosphatase, subunit A"/>
    <property type="match status" value="1"/>
</dbReference>
<dbReference type="PANTHER" id="PTHR42693:SF33">
    <property type="entry name" value="ARYLSULFATASE"/>
    <property type="match status" value="1"/>
</dbReference>
<evidence type="ECO:0000256" key="4">
    <source>
        <dbReference type="ARBA" id="ARBA00022837"/>
    </source>
</evidence>
<evidence type="ECO:0000313" key="7">
    <source>
        <dbReference type="EMBL" id="KAA3762906.1"/>
    </source>
</evidence>
<keyword evidence="3 7" id="KW-0378">Hydrolase</keyword>
<gene>
    <name evidence="7" type="ORF">F3F73_14225</name>
</gene>
<evidence type="ECO:0000313" key="8">
    <source>
        <dbReference type="Proteomes" id="UP000422221"/>
    </source>
</evidence>
<dbReference type="Pfam" id="PF00884">
    <property type="entry name" value="Sulfatase"/>
    <property type="match status" value="1"/>
</dbReference>
<feature type="modified residue" description="3-oxoalanine (Ser)" evidence="5">
    <location>
        <position position="84"/>
    </location>
</feature>
<accession>A0A7J4XGU5</accession>
<keyword evidence="7" id="KW-0808">Transferase</keyword>
<comment type="caution">
    <text evidence="7">The sequence shown here is derived from an EMBL/GenBank/DDBJ whole genome shotgun (WGS) entry which is preliminary data.</text>
</comment>
<dbReference type="InterPro" id="IPR050738">
    <property type="entry name" value="Sulfatase"/>
</dbReference>
<name>A0A7J4XGU5_9BACE</name>